<dbReference type="Gene3D" id="1.20.120.330">
    <property type="entry name" value="Nucleotidyltransferases domain 2"/>
    <property type="match status" value="1"/>
</dbReference>
<proteinExistence type="predicted"/>
<evidence type="ECO:0000313" key="1">
    <source>
        <dbReference type="EMBL" id="BAL54318.1"/>
    </source>
</evidence>
<gene>
    <name evidence="1" type="ORF">HGMM_F14E04C09</name>
</gene>
<dbReference type="EMBL" id="AP011685">
    <property type="protein sequence ID" value="BAL54318.1"/>
    <property type="molecule type" value="Genomic_DNA"/>
</dbReference>
<reference evidence="1" key="1">
    <citation type="journal article" date="2005" name="Environ. Microbiol.">
        <title>Genetic and functional properties of uncultivated thermophilic crenarchaeotes from a subsurface gold mine as revealed by analysis of genome fragments.</title>
        <authorList>
            <person name="Nunoura T."/>
            <person name="Hirayama H."/>
            <person name="Takami H."/>
            <person name="Oida H."/>
            <person name="Nishi S."/>
            <person name="Shimamura S."/>
            <person name="Suzuki Y."/>
            <person name="Inagaki F."/>
            <person name="Takai K."/>
            <person name="Nealson K.H."/>
            <person name="Horikoshi K."/>
        </authorList>
    </citation>
    <scope>NUCLEOTIDE SEQUENCE</scope>
</reference>
<sequence length="152" mass="18348">MKIEELKRIFCENLELLNKNAQWLLKSYEKAENIDFSKKELTDEELEVLETLSNRFGRTVDILINKVLRGLDLIELEDVSRKLDVVIRAEKRGFVRDYRILIEMKDLRNELVHEYIQENLKEKFKEVLEKTPILIEIVRKINEYSKRMNYCQ</sequence>
<dbReference type="SUPFAM" id="SSF81593">
    <property type="entry name" value="Nucleotidyltransferase substrate binding subunit/domain"/>
    <property type="match status" value="1"/>
</dbReference>
<protein>
    <submittedName>
        <fullName evidence="1">Hypothetical conserved protein</fullName>
    </submittedName>
</protein>
<organism evidence="1">
    <name type="scientific">uncultured Aquificia bacterium</name>
    <dbReference type="NCBI Taxonomy" id="453415"/>
    <lineage>
        <taxon>Bacteria</taxon>
        <taxon>Pseudomonadati</taxon>
        <taxon>Aquificota</taxon>
        <taxon>Aquificia</taxon>
        <taxon>environmental samples</taxon>
    </lineage>
</organism>
<dbReference type="AlphaFoldDB" id="H5SDT2"/>
<reference evidence="1" key="2">
    <citation type="journal article" date="2012" name="PLoS ONE">
        <title>A Deeply Branching Thermophilic Bacterium with an Ancient Acetyl-CoA Pathway Dominates a Subsurface Ecosystem.</title>
        <authorList>
            <person name="Takami H."/>
            <person name="Noguchi H."/>
            <person name="Takaki Y."/>
            <person name="Uchiyama I."/>
            <person name="Toyoda A."/>
            <person name="Nishi S."/>
            <person name="Chee G.-J."/>
            <person name="Arai W."/>
            <person name="Nunoura T."/>
            <person name="Itoh T."/>
            <person name="Hattori M."/>
            <person name="Takai K."/>
        </authorList>
    </citation>
    <scope>NUCLEOTIDE SEQUENCE</scope>
</reference>
<accession>H5SDT2</accession>
<name>H5SDT2_9BACT</name>